<evidence type="ECO:0000313" key="2">
    <source>
        <dbReference type="EMBL" id="UTF53919.1"/>
    </source>
</evidence>
<evidence type="ECO:0000256" key="1">
    <source>
        <dbReference type="SAM" id="MobiDB-lite"/>
    </source>
</evidence>
<dbReference type="GeneID" id="73288608"/>
<dbReference type="AlphaFoldDB" id="A0A9E7STP8"/>
<proteinExistence type="predicted"/>
<organism evidence="2 3">
    <name type="scientific">Natronosalvus rutilus</name>
    <dbReference type="NCBI Taxonomy" id="2953753"/>
    <lineage>
        <taxon>Archaea</taxon>
        <taxon>Methanobacteriati</taxon>
        <taxon>Methanobacteriota</taxon>
        <taxon>Stenosarchaea group</taxon>
        <taxon>Halobacteria</taxon>
        <taxon>Halobacteriales</taxon>
        <taxon>Natrialbaceae</taxon>
        <taxon>Natronosalvus</taxon>
    </lineage>
</organism>
<keyword evidence="3" id="KW-1185">Reference proteome</keyword>
<accession>A0A9E7STP8</accession>
<gene>
    <name evidence="2" type="ORF">NGM29_01140</name>
</gene>
<feature type="region of interest" description="Disordered" evidence="1">
    <location>
        <begin position="244"/>
        <end position="276"/>
    </location>
</feature>
<dbReference type="Proteomes" id="UP001056855">
    <property type="component" value="Chromosome"/>
</dbReference>
<feature type="region of interest" description="Disordered" evidence="1">
    <location>
        <begin position="25"/>
        <end position="61"/>
    </location>
</feature>
<dbReference type="RefSeq" id="WP_254158436.1">
    <property type="nucleotide sequence ID" value="NZ_CP100355.1"/>
</dbReference>
<feature type="compositionally biased region" description="Acidic residues" evidence="1">
    <location>
        <begin position="39"/>
        <end position="50"/>
    </location>
</feature>
<protein>
    <submittedName>
        <fullName evidence="2">Uncharacterized protein</fullName>
    </submittedName>
</protein>
<dbReference type="KEGG" id="sawl:NGM29_01140"/>
<evidence type="ECO:0000313" key="3">
    <source>
        <dbReference type="Proteomes" id="UP001056855"/>
    </source>
</evidence>
<dbReference type="PROSITE" id="PS51257">
    <property type="entry name" value="PROKAR_LIPOPROTEIN"/>
    <property type="match status" value="1"/>
</dbReference>
<feature type="compositionally biased region" description="Acidic residues" evidence="1">
    <location>
        <begin position="265"/>
        <end position="276"/>
    </location>
</feature>
<reference evidence="2" key="1">
    <citation type="submission" date="2022-06" db="EMBL/GenBank/DDBJ databases">
        <title>Diverse halophilic archaea isolated from saline environments.</title>
        <authorList>
            <person name="Cui H.-L."/>
        </authorList>
    </citation>
    <scope>NUCLEOTIDE SEQUENCE</scope>
    <source>
        <strain evidence="2">WLHS1</strain>
    </source>
</reference>
<sequence length="276" mass="30711">MQGALRAGLVILPVVLLAGCSAFGSSVEEPDREPYGVDEPVDPEASEPDELLPGLTAEGVADPHGLAASHEKTLSERSFRINQTGRWYHPNGSVVREYRLNATADADGSMLGHEYVDPLHEDSVIRQDLWRENETYVRAQLMNGSVAYDRSATVPWRLRGSGTIRSGLESMENVSVSRATIEDDTYYVLESTDPDERTYDTENVSMRMVVHEAGYVRDYRLEYEVEREETLTVVTDLSTGRVGDPDVSVAAPEWVDDAREATRDELDEPSENETGR</sequence>
<name>A0A9E7STP8_9EURY</name>
<dbReference type="EMBL" id="CP100355">
    <property type="protein sequence ID" value="UTF53919.1"/>
    <property type="molecule type" value="Genomic_DNA"/>
</dbReference>